<dbReference type="Proteomes" id="UP001597010">
    <property type="component" value="Unassembled WGS sequence"/>
</dbReference>
<evidence type="ECO:0000313" key="3">
    <source>
        <dbReference type="Proteomes" id="UP001597010"/>
    </source>
</evidence>
<reference evidence="3" key="1">
    <citation type="journal article" date="2019" name="Int. J. Syst. Evol. Microbiol.">
        <title>The Global Catalogue of Microorganisms (GCM) 10K type strain sequencing project: providing services to taxonomists for standard genome sequencing and annotation.</title>
        <authorList>
            <consortium name="The Broad Institute Genomics Platform"/>
            <consortium name="The Broad Institute Genome Sequencing Center for Infectious Disease"/>
            <person name="Wu L."/>
            <person name="Ma J."/>
        </authorList>
    </citation>
    <scope>NUCLEOTIDE SEQUENCE [LARGE SCALE GENOMIC DNA]</scope>
    <source>
        <strain evidence="3">CCUG 61484</strain>
    </source>
</reference>
<feature type="transmembrane region" description="Helical" evidence="1">
    <location>
        <begin position="7"/>
        <end position="25"/>
    </location>
</feature>
<keyword evidence="1" id="KW-0472">Membrane</keyword>
<evidence type="ECO:0000313" key="2">
    <source>
        <dbReference type="EMBL" id="MFD0793462.1"/>
    </source>
</evidence>
<proteinExistence type="predicted"/>
<dbReference type="RefSeq" id="WP_377113264.1">
    <property type="nucleotide sequence ID" value="NZ_JBHTHZ010000003.1"/>
</dbReference>
<keyword evidence="3" id="KW-1185">Reference proteome</keyword>
<gene>
    <name evidence="2" type="ORF">ACFQZX_07515</name>
</gene>
<comment type="caution">
    <text evidence="2">The sequence shown here is derived from an EMBL/GenBank/DDBJ whole genome shotgun (WGS) entry which is preliminary data.</text>
</comment>
<sequence length="108" mass="12396">MKKICNWLWIAFGFGIILCAIYKIALNSFTDHFLGDHPVQTKAMIINEKNYMGNQPVKPEFSYSYLFEVNGVKYKGNAHNNSLNIGDTVYVIYNREHPAINKPLNPTQ</sequence>
<keyword evidence="1" id="KW-1133">Transmembrane helix</keyword>
<keyword evidence="1" id="KW-0812">Transmembrane</keyword>
<organism evidence="2 3">
    <name type="scientific">Mucilaginibacter litoreus</name>
    <dbReference type="NCBI Taxonomy" id="1048221"/>
    <lineage>
        <taxon>Bacteria</taxon>
        <taxon>Pseudomonadati</taxon>
        <taxon>Bacteroidota</taxon>
        <taxon>Sphingobacteriia</taxon>
        <taxon>Sphingobacteriales</taxon>
        <taxon>Sphingobacteriaceae</taxon>
        <taxon>Mucilaginibacter</taxon>
    </lineage>
</organism>
<name>A0ABW3AR23_9SPHI</name>
<evidence type="ECO:0000256" key="1">
    <source>
        <dbReference type="SAM" id="Phobius"/>
    </source>
</evidence>
<protein>
    <recommendedName>
        <fullName evidence="4">DUF3592 domain-containing protein</fullName>
    </recommendedName>
</protein>
<dbReference type="EMBL" id="JBHTHZ010000003">
    <property type="protein sequence ID" value="MFD0793462.1"/>
    <property type="molecule type" value="Genomic_DNA"/>
</dbReference>
<evidence type="ECO:0008006" key="4">
    <source>
        <dbReference type="Google" id="ProtNLM"/>
    </source>
</evidence>
<accession>A0ABW3AR23</accession>